<accession>A0ABP6C6D8</accession>
<feature type="domain" description="MEDS" evidence="3">
    <location>
        <begin position="22"/>
        <end position="167"/>
    </location>
</feature>
<dbReference type="Proteomes" id="UP001501509">
    <property type="component" value="Unassembled WGS sequence"/>
</dbReference>
<dbReference type="InterPro" id="IPR050267">
    <property type="entry name" value="Anti-sigma-factor_SerPK"/>
</dbReference>
<sequence>MNGLQGTTPGVETGHERGVLLHRALMYGSERDFTDVAVPYLRAGVKAGDAVVVITSAANTALLRGQLGTEAADRIEFIAQADWFRAPMQTLADYYDRTRRDWWPRGRLRLLAEPVWTGFTPLEVREWKRHEAILNVAFAGTPSTIVCAYDTSTLDAHVIVDAAHTHPELVDGHGARASEHFVDPAEFYAGCNAPPLEPPPAGAARRPFASGELPGLRAFLTAEAIRYGLPSDRVLPFVLAVNEVATNIIRRGGGHGVIWLWAQDGELLCDVADPGRPMEDRFLGYLRPRPHQPGSAAMWAVRLLCHIVEIRSGEHGVLVRMHLKLPRALGAGADGVRG</sequence>
<comment type="caution">
    <text evidence="4">The sequence shown here is derived from an EMBL/GenBank/DDBJ whole genome shotgun (WGS) entry which is preliminary data.</text>
</comment>
<dbReference type="InterPro" id="IPR025847">
    <property type="entry name" value="MEDS_domain"/>
</dbReference>
<dbReference type="RefSeq" id="WP_344541904.1">
    <property type="nucleotide sequence ID" value="NZ_BAAATD010000004.1"/>
</dbReference>
<keyword evidence="1" id="KW-0418">Kinase</keyword>
<dbReference type="EMBL" id="BAAATD010000004">
    <property type="protein sequence ID" value="GAA2597527.1"/>
    <property type="molecule type" value="Genomic_DNA"/>
</dbReference>
<evidence type="ECO:0000313" key="5">
    <source>
        <dbReference type="Proteomes" id="UP001501509"/>
    </source>
</evidence>
<dbReference type="Gene3D" id="3.30.565.10">
    <property type="entry name" value="Histidine kinase-like ATPase, C-terminal domain"/>
    <property type="match status" value="1"/>
</dbReference>
<keyword evidence="1" id="KW-0723">Serine/threonine-protein kinase</keyword>
<keyword evidence="1" id="KW-0808">Transferase</keyword>
<dbReference type="PANTHER" id="PTHR35526">
    <property type="entry name" value="ANTI-SIGMA-F FACTOR RSBW-RELATED"/>
    <property type="match status" value="1"/>
</dbReference>
<gene>
    <name evidence="4" type="ORF">GCM10010411_33810</name>
</gene>
<protein>
    <recommendedName>
        <fullName evidence="6">Sensor histidine kinase</fullName>
    </recommendedName>
</protein>
<dbReference type="Pfam" id="PF14417">
    <property type="entry name" value="MEDS"/>
    <property type="match status" value="1"/>
</dbReference>
<proteinExistence type="predicted"/>
<evidence type="ECO:0008006" key="6">
    <source>
        <dbReference type="Google" id="ProtNLM"/>
    </source>
</evidence>
<keyword evidence="5" id="KW-1185">Reference proteome</keyword>
<dbReference type="Pfam" id="PF13581">
    <property type="entry name" value="HATPase_c_2"/>
    <property type="match status" value="1"/>
</dbReference>
<evidence type="ECO:0000313" key="4">
    <source>
        <dbReference type="EMBL" id="GAA2597527.1"/>
    </source>
</evidence>
<dbReference type="InterPro" id="IPR003594">
    <property type="entry name" value="HATPase_dom"/>
</dbReference>
<dbReference type="NCBIfam" id="NF041045">
    <property type="entry name" value="RsbA_anti_sig"/>
    <property type="match status" value="1"/>
</dbReference>
<reference evidence="5" key="1">
    <citation type="journal article" date="2019" name="Int. J. Syst. Evol. Microbiol.">
        <title>The Global Catalogue of Microorganisms (GCM) 10K type strain sequencing project: providing services to taxonomists for standard genome sequencing and annotation.</title>
        <authorList>
            <consortium name="The Broad Institute Genomics Platform"/>
            <consortium name="The Broad Institute Genome Sequencing Center for Infectious Disease"/>
            <person name="Wu L."/>
            <person name="Ma J."/>
        </authorList>
    </citation>
    <scope>NUCLEOTIDE SEQUENCE [LARGE SCALE GENOMIC DNA]</scope>
    <source>
        <strain evidence="5">JCM 6833</strain>
    </source>
</reference>
<evidence type="ECO:0000259" key="3">
    <source>
        <dbReference type="Pfam" id="PF14417"/>
    </source>
</evidence>
<dbReference type="InterPro" id="IPR047718">
    <property type="entry name" value="RsbA-like_anti_sig"/>
</dbReference>
<dbReference type="InterPro" id="IPR036890">
    <property type="entry name" value="HATPase_C_sf"/>
</dbReference>
<evidence type="ECO:0000259" key="2">
    <source>
        <dbReference type="Pfam" id="PF13581"/>
    </source>
</evidence>
<evidence type="ECO:0000256" key="1">
    <source>
        <dbReference type="ARBA" id="ARBA00022527"/>
    </source>
</evidence>
<organism evidence="4 5">
    <name type="scientific">Actinomadura fulvescens</name>
    <dbReference type="NCBI Taxonomy" id="46160"/>
    <lineage>
        <taxon>Bacteria</taxon>
        <taxon>Bacillati</taxon>
        <taxon>Actinomycetota</taxon>
        <taxon>Actinomycetes</taxon>
        <taxon>Streptosporangiales</taxon>
        <taxon>Thermomonosporaceae</taxon>
        <taxon>Actinomadura</taxon>
    </lineage>
</organism>
<dbReference type="PANTHER" id="PTHR35526:SF3">
    <property type="entry name" value="ANTI-SIGMA-F FACTOR RSBW"/>
    <property type="match status" value="1"/>
</dbReference>
<feature type="domain" description="Histidine kinase/HSP90-like ATPase" evidence="2">
    <location>
        <begin position="213"/>
        <end position="321"/>
    </location>
</feature>
<name>A0ABP6C6D8_9ACTN</name>